<dbReference type="Pfam" id="PF02518">
    <property type="entry name" value="HATPase_c"/>
    <property type="match status" value="1"/>
</dbReference>
<dbReference type="OrthoDB" id="9761263at2"/>
<evidence type="ECO:0000256" key="6">
    <source>
        <dbReference type="ARBA" id="ARBA00022777"/>
    </source>
</evidence>
<dbReference type="SUPFAM" id="SSF55781">
    <property type="entry name" value="GAF domain-like"/>
    <property type="match status" value="2"/>
</dbReference>
<evidence type="ECO:0000256" key="2">
    <source>
        <dbReference type="ARBA" id="ARBA00012438"/>
    </source>
</evidence>
<feature type="domain" description="PAC" evidence="13">
    <location>
        <begin position="686"/>
        <end position="738"/>
    </location>
</feature>
<dbReference type="EMBL" id="VNIB01000002">
    <property type="protein sequence ID" value="TYO99482.1"/>
    <property type="molecule type" value="Genomic_DNA"/>
</dbReference>
<dbReference type="InterPro" id="IPR000700">
    <property type="entry name" value="PAS-assoc_C"/>
</dbReference>
<keyword evidence="8" id="KW-0902">Two-component regulatory system</keyword>
<evidence type="ECO:0000256" key="7">
    <source>
        <dbReference type="ARBA" id="ARBA00022840"/>
    </source>
</evidence>
<dbReference type="Pfam" id="PF08448">
    <property type="entry name" value="PAS_4"/>
    <property type="match status" value="2"/>
</dbReference>
<feature type="domain" description="Histidine kinase" evidence="10">
    <location>
        <begin position="751"/>
        <end position="974"/>
    </location>
</feature>
<dbReference type="SMART" id="SM00086">
    <property type="entry name" value="PAC"/>
    <property type="match status" value="3"/>
</dbReference>
<evidence type="ECO:0000256" key="5">
    <source>
        <dbReference type="ARBA" id="ARBA00022741"/>
    </source>
</evidence>
<dbReference type="PANTHER" id="PTHR43065">
    <property type="entry name" value="SENSOR HISTIDINE KINASE"/>
    <property type="match status" value="1"/>
</dbReference>
<dbReference type="SUPFAM" id="SSF55874">
    <property type="entry name" value="ATPase domain of HSP90 chaperone/DNA topoisomerase II/histidine kinase"/>
    <property type="match status" value="1"/>
</dbReference>
<organism evidence="14 15">
    <name type="scientific">Geothermobacter ehrlichii</name>
    <dbReference type="NCBI Taxonomy" id="213224"/>
    <lineage>
        <taxon>Bacteria</taxon>
        <taxon>Pseudomonadati</taxon>
        <taxon>Thermodesulfobacteriota</taxon>
        <taxon>Desulfuromonadia</taxon>
        <taxon>Desulfuromonadales</taxon>
        <taxon>Geothermobacteraceae</taxon>
        <taxon>Geothermobacter</taxon>
    </lineage>
</organism>
<dbReference type="InterPro" id="IPR013767">
    <property type="entry name" value="PAS_fold"/>
</dbReference>
<evidence type="ECO:0000256" key="9">
    <source>
        <dbReference type="PROSITE-ProRule" id="PRU00169"/>
    </source>
</evidence>
<comment type="catalytic activity">
    <reaction evidence="1">
        <text>ATP + protein L-histidine = ADP + protein N-phospho-L-histidine.</text>
        <dbReference type="EC" id="2.7.13.3"/>
    </reaction>
</comment>
<name>A0A5D3WL93_9BACT</name>
<dbReference type="Gene3D" id="3.30.565.10">
    <property type="entry name" value="Histidine kinase-like ATPase, C-terminal domain"/>
    <property type="match status" value="1"/>
</dbReference>
<feature type="domain" description="PAC" evidence="13">
    <location>
        <begin position="389"/>
        <end position="444"/>
    </location>
</feature>
<feature type="modified residue" description="4-aspartylphosphate" evidence="9">
    <location>
        <position position="1045"/>
    </location>
</feature>
<dbReference type="NCBIfam" id="TIGR00229">
    <property type="entry name" value="sensory_box"/>
    <property type="match status" value="3"/>
</dbReference>
<keyword evidence="5" id="KW-0547">Nucleotide-binding</keyword>
<dbReference type="Proteomes" id="UP000324159">
    <property type="component" value="Unassembled WGS sequence"/>
</dbReference>
<evidence type="ECO:0000313" key="14">
    <source>
        <dbReference type="EMBL" id="TYO99482.1"/>
    </source>
</evidence>
<dbReference type="InterPro" id="IPR029016">
    <property type="entry name" value="GAF-like_dom_sf"/>
</dbReference>
<dbReference type="InterPro" id="IPR013656">
    <property type="entry name" value="PAS_4"/>
</dbReference>
<proteinExistence type="predicted"/>
<evidence type="ECO:0000259" key="12">
    <source>
        <dbReference type="PROSITE" id="PS50112"/>
    </source>
</evidence>
<dbReference type="InterPro" id="IPR011006">
    <property type="entry name" value="CheY-like_superfamily"/>
</dbReference>
<dbReference type="Pfam" id="PF00989">
    <property type="entry name" value="PAS"/>
    <property type="match status" value="1"/>
</dbReference>
<dbReference type="PROSITE" id="PS50112">
    <property type="entry name" value="PAS"/>
    <property type="match status" value="3"/>
</dbReference>
<dbReference type="SMART" id="SM00448">
    <property type="entry name" value="REC"/>
    <property type="match status" value="1"/>
</dbReference>
<evidence type="ECO:0000256" key="4">
    <source>
        <dbReference type="ARBA" id="ARBA00022679"/>
    </source>
</evidence>
<evidence type="ECO:0000259" key="13">
    <source>
        <dbReference type="PROSITE" id="PS50113"/>
    </source>
</evidence>
<comment type="caution">
    <text evidence="14">The sequence shown here is derived from an EMBL/GenBank/DDBJ whole genome shotgun (WGS) entry which is preliminary data.</text>
</comment>
<keyword evidence="4" id="KW-0808">Transferase</keyword>
<reference evidence="14 15" key="1">
    <citation type="submission" date="2019-07" db="EMBL/GenBank/DDBJ databases">
        <title>Genomic Encyclopedia of Type Strains, Phase IV (KMG-IV): sequencing the most valuable type-strain genomes for metagenomic binning, comparative biology and taxonomic classification.</title>
        <authorList>
            <person name="Goeker M."/>
        </authorList>
    </citation>
    <scope>NUCLEOTIDE SEQUENCE [LARGE SCALE GENOMIC DNA]</scope>
    <source>
        <strain evidence="14 15">SS015</strain>
    </source>
</reference>
<dbReference type="InterPro" id="IPR005467">
    <property type="entry name" value="His_kinase_dom"/>
</dbReference>
<dbReference type="PROSITE" id="PS50109">
    <property type="entry name" value="HIS_KIN"/>
    <property type="match status" value="1"/>
</dbReference>
<evidence type="ECO:0000259" key="11">
    <source>
        <dbReference type="PROSITE" id="PS50110"/>
    </source>
</evidence>
<dbReference type="InterPro" id="IPR000014">
    <property type="entry name" value="PAS"/>
</dbReference>
<dbReference type="Gene3D" id="3.40.50.2300">
    <property type="match status" value="1"/>
</dbReference>
<keyword evidence="3 9" id="KW-0597">Phosphoprotein</keyword>
<dbReference type="Gene3D" id="3.30.450.40">
    <property type="match status" value="2"/>
</dbReference>
<dbReference type="CDD" id="cd00130">
    <property type="entry name" value="PAS"/>
    <property type="match status" value="3"/>
</dbReference>
<dbReference type="PANTHER" id="PTHR43065:SF42">
    <property type="entry name" value="TWO-COMPONENT SENSOR PPRA"/>
    <property type="match status" value="1"/>
</dbReference>
<dbReference type="InterPro" id="IPR003594">
    <property type="entry name" value="HATPase_dom"/>
</dbReference>
<dbReference type="InterPro" id="IPR001789">
    <property type="entry name" value="Sig_transdc_resp-reg_receiver"/>
</dbReference>
<dbReference type="InterPro" id="IPR003018">
    <property type="entry name" value="GAF"/>
</dbReference>
<keyword evidence="15" id="KW-1185">Reference proteome</keyword>
<dbReference type="SMART" id="SM00388">
    <property type="entry name" value="HisKA"/>
    <property type="match status" value="1"/>
</dbReference>
<dbReference type="Gene3D" id="1.10.287.130">
    <property type="match status" value="1"/>
</dbReference>
<feature type="domain" description="PAS" evidence="12">
    <location>
        <begin position="10"/>
        <end position="54"/>
    </location>
</feature>
<evidence type="ECO:0000256" key="3">
    <source>
        <dbReference type="ARBA" id="ARBA00022553"/>
    </source>
</evidence>
<dbReference type="InterPro" id="IPR001610">
    <property type="entry name" value="PAC"/>
</dbReference>
<dbReference type="PRINTS" id="PR00344">
    <property type="entry name" value="BCTRLSENSOR"/>
</dbReference>
<dbReference type="GO" id="GO:0000155">
    <property type="term" value="F:phosphorelay sensor kinase activity"/>
    <property type="evidence" value="ECO:0007669"/>
    <property type="project" value="InterPro"/>
</dbReference>
<dbReference type="CDD" id="cd00082">
    <property type="entry name" value="HisKA"/>
    <property type="match status" value="1"/>
</dbReference>
<keyword evidence="6" id="KW-0418">Kinase</keyword>
<evidence type="ECO:0000256" key="8">
    <source>
        <dbReference type="ARBA" id="ARBA00023012"/>
    </source>
</evidence>
<dbReference type="Pfam" id="PF13185">
    <property type="entry name" value="GAF_2"/>
    <property type="match status" value="2"/>
</dbReference>
<dbReference type="InterPro" id="IPR004358">
    <property type="entry name" value="Sig_transdc_His_kin-like_C"/>
</dbReference>
<sequence length="1112" mass="125156">MKHQPGRRGSEKRYQALFNSTFQLVFTLDLQGRLTDVNRTALGLVGCSAEEVIGLPFVETPWWERADLSRQRLAELIAAARGEFVRFDICIRHRTSERCIDFSIKPIFVDDGVDFLLVEGRDITDYEAAARKNIQLKNLYDTLSRINATILHARDEELLLQQICDIAASLEEVRLAWIGFVEPLDNRVRPVAWAGEALAAIQDFSLHPVEACDVGGNALQADSRPMVIDDLGEENVLRPLHDILTERQLRSLAAFPLFRDGEPCGLFVVYASLSCYFRGGRLGLFEELAANTSFALGNLARERKRLAAERALRESETRYRDLVENARSIITRVSPTGEITYFNRYAEEIFGFDREEVLDRPLWETILPEVEECGRNLRSMIEGILHSPDDYQHNVNQNVCRDGRRLWIAWHNRGMRDDQGRLVEILSIGHDITEQRRQAELIERKASEEELRGNLLRLVLEPLTMEKFLKQGLRLILDTPWLGLIQRGGVFLADAAAEQLQLEAEVNLPRRQVEACRTVPFGTCLCGRVAMQMRPFIGENNPDIDLRAGHLGLHGHCVLPLVSGKELVGVLCLYTVPGQESDGQIRRLLESVADIFAVGISRRQAEAALRKQETLLRRLIDTIPLPIFYKDTDLVFQECNDAFAREVIGLPKEQIVGRNMYDIAPLDLARLYEDADRDVLRSGGSQVYQTEVRYADGSRRSVLLHRAVLTRDDGTPFGIVGAILDLSEHERLEEQLRHAQKVEALGTLTGGVAHDFNNFLTAIMGYASILKLKSPPASEQEQIVDQILQTTERASKLTYSLLAYSRRQVSRPMPLDINQVVCGLEKMLRRIIPETIEFATSLCESPLMVLADVSQLEQVLMNLVTNARDAMPSGGPLRIETGMTEVDESFVRQHGFGVPGPYVYLRVVDTGEGMSREVMERIFDPFFTTKQVGKGTGLGLSVSYGIVRQHRGGIVVESEQGGGSVFTVYLPRTERMPGTDDPTVSHLAIGGSELLLVVEDDPAVRQVTRSVLEEVGYRVLTASDGEEGLNVYRQNADRIAMVLTDIIMPRKTGLEMYEEIRRIDSSVRTIFFSGYTFDALEDHGIDQSQLDIIFKPVTPMEMLNRIRELLDA</sequence>
<dbReference type="SMART" id="SM00387">
    <property type="entry name" value="HATPase_c"/>
    <property type="match status" value="1"/>
</dbReference>
<gene>
    <name evidence="14" type="ORF">EDC39_1024</name>
</gene>
<dbReference type="EC" id="2.7.13.3" evidence="2"/>
<evidence type="ECO:0000313" key="15">
    <source>
        <dbReference type="Proteomes" id="UP000324159"/>
    </source>
</evidence>
<dbReference type="SMART" id="SM00091">
    <property type="entry name" value="PAS"/>
    <property type="match status" value="3"/>
</dbReference>
<dbReference type="InterPro" id="IPR003661">
    <property type="entry name" value="HisK_dim/P_dom"/>
</dbReference>
<feature type="domain" description="PAS" evidence="12">
    <location>
        <begin position="612"/>
        <end position="691"/>
    </location>
</feature>
<dbReference type="SUPFAM" id="SSF52172">
    <property type="entry name" value="CheY-like"/>
    <property type="match status" value="1"/>
</dbReference>
<dbReference type="Gene3D" id="3.30.450.20">
    <property type="entry name" value="PAS domain"/>
    <property type="match status" value="3"/>
</dbReference>
<feature type="domain" description="Response regulatory" evidence="11">
    <location>
        <begin position="994"/>
        <end position="1110"/>
    </location>
</feature>
<dbReference type="PROSITE" id="PS50113">
    <property type="entry name" value="PAC"/>
    <property type="match status" value="2"/>
</dbReference>
<dbReference type="InterPro" id="IPR035965">
    <property type="entry name" value="PAS-like_dom_sf"/>
</dbReference>
<evidence type="ECO:0000256" key="1">
    <source>
        <dbReference type="ARBA" id="ARBA00000085"/>
    </source>
</evidence>
<protein>
    <recommendedName>
        <fullName evidence="2">histidine kinase</fullName>
        <ecNumber evidence="2">2.7.13.3</ecNumber>
    </recommendedName>
</protein>
<dbReference type="SUPFAM" id="SSF55785">
    <property type="entry name" value="PYP-like sensor domain (PAS domain)"/>
    <property type="match status" value="3"/>
</dbReference>
<dbReference type="RefSeq" id="WP_148894633.1">
    <property type="nucleotide sequence ID" value="NZ_VNIB01000002.1"/>
</dbReference>
<evidence type="ECO:0000259" key="10">
    <source>
        <dbReference type="PROSITE" id="PS50109"/>
    </source>
</evidence>
<dbReference type="InterPro" id="IPR036097">
    <property type="entry name" value="HisK_dim/P_sf"/>
</dbReference>
<dbReference type="SMART" id="SM00065">
    <property type="entry name" value="GAF"/>
    <property type="match status" value="2"/>
</dbReference>
<dbReference type="CDD" id="cd00156">
    <property type="entry name" value="REC"/>
    <property type="match status" value="1"/>
</dbReference>
<accession>A0A5D3WL93</accession>
<feature type="domain" description="PAS" evidence="12">
    <location>
        <begin position="315"/>
        <end position="369"/>
    </location>
</feature>
<dbReference type="Pfam" id="PF00512">
    <property type="entry name" value="HisKA"/>
    <property type="match status" value="1"/>
</dbReference>
<dbReference type="Pfam" id="PF00072">
    <property type="entry name" value="Response_reg"/>
    <property type="match status" value="1"/>
</dbReference>
<dbReference type="SUPFAM" id="SSF47384">
    <property type="entry name" value="Homodimeric domain of signal transducing histidine kinase"/>
    <property type="match status" value="1"/>
</dbReference>
<dbReference type="AlphaFoldDB" id="A0A5D3WL93"/>
<keyword evidence="7" id="KW-0067">ATP-binding</keyword>
<dbReference type="PROSITE" id="PS50110">
    <property type="entry name" value="RESPONSE_REGULATORY"/>
    <property type="match status" value="1"/>
</dbReference>
<dbReference type="InterPro" id="IPR036890">
    <property type="entry name" value="HATPase_C_sf"/>
</dbReference>